<gene>
    <name evidence="1" type="ORF">E2C01_001102</name>
</gene>
<dbReference type="EMBL" id="VSRR010000033">
    <property type="protein sequence ID" value="MPC08516.1"/>
    <property type="molecule type" value="Genomic_DNA"/>
</dbReference>
<dbReference type="AlphaFoldDB" id="A0A5B7CJK3"/>
<accession>A0A5B7CJK3</accession>
<sequence length="61" mass="7091">MYGSQKMERHGGDAFGTRWDGLHTHVLEELVHAWQCGFRVVLENRHAQLVHVVSCNTPRRH</sequence>
<dbReference type="Proteomes" id="UP000324222">
    <property type="component" value="Unassembled WGS sequence"/>
</dbReference>
<evidence type="ECO:0000313" key="2">
    <source>
        <dbReference type="Proteomes" id="UP000324222"/>
    </source>
</evidence>
<name>A0A5B7CJK3_PORTR</name>
<proteinExistence type="predicted"/>
<evidence type="ECO:0000313" key="1">
    <source>
        <dbReference type="EMBL" id="MPC08516.1"/>
    </source>
</evidence>
<protein>
    <submittedName>
        <fullName evidence="1">Uncharacterized protein</fullName>
    </submittedName>
</protein>
<reference evidence="1 2" key="1">
    <citation type="submission" date="2019-05" db="EMBL/GenBank/DDBJ databases">
        <title>Another draft genome of Portunus trituberculatus and its Hox gene families provides insights of decapod evolution.</title>
        <authorList>
            <person name="Jeong J.-H."/>
            <person name="Song I."/>
            <person name="Kim S."/>
            <person name="Choi T."/>
            <person name="Kim D."/>
            <person name="Ryu S."/>
            <person name="Kim W."/>
        </authorList>
    </citation>
    <scope>NUCLEOTIDE SEQUENCE [LARGE SCALE GENOMIC DNA]</scope>
    <source>
        <tissue evidence="1">Muscle</tissue>
    </source>
</reference>
<comment type="caution">
    <text evidence="1">The sequence shown here is derived from an EMBL/GenBank/DDBJ whole genome shotgun (WGS) entry which is preliminary data.</text>
</comment>
<organism evidence="1 2">
    <name type="scientific">Portunus trituberculatus</name>
    <name type="common">Swimming crab</name>
    <name type="synonym">Neptunus trituberculatus</name>
    <dbReference type="NCBI Taxonomy" id="210409"/>
    <lineage>
        <taxon>Eukaryota</taxon>
        <taxon>Metazoa</taxon>
        <taxon>Ecdysozoa</taxon>
        <taxon>Arthropoda</taxon>
        <taxon>Crustacea</taxon>
        <taxon>Multicrustacea</taxon>
        <taxon>Malacostraca</taxon>
        <taxon>Eumalacostraca</taxon>
        <taxon>Eucarida</taxon>
        <taxon>Decapoda</taxon>
        <taxon>Pleocyemata</taxon>
        <taxon>Brachyura</taxon>
        <taxon>Eubrachyura</taxon>
        <taxon>Portunoidea</taxon>
        <taxon>Portunidae</taxon>
        <taxon>Portuninae</taxon>
        <taxon>Portunus</taxon>
    </lineage>
</organism>
<keyword evidence="2" id="KW-1185">Reference proteome</keyword>